<gene>
    <name evidence="1" type="ORF">M3N64_04960</name>
</gene>
<reference evidence="1 2" key="1">
    <citation type="submission" date="2022-05" db="EMBL/GenBank/DDBJ databases">
        <title>Sporolactobacillus sp nov CPB3-1, isolated from tree bark (Mangifera indica L.).</title>
        <authorList>
            <person name="Phuengjayaem S."/>
            <person name="Tanasupawat S."/>
        </authorList>
    </citation>
    <scope>NUCLEOTIDE SEQUENCE [LARGE SCALE GENOMIC DNA]</scope>
    <source>
        <strain evidence="1 2">CPB3-1</strain>
    </source>
</reference>
<dbReference type="EMBL" id="JAMAST010000003">
    <property type="protein sequence ID" value="MCL1631299.1"/>
    <property type="molecule type" value="Genomic_DNA"/>
</dbReference>
<name>A0ABT0M8U8_9BACL</name>
<dbReference type="Proteomes" id="UP001203004">
    <property type="component" value="Unassembled WGS sequence"/>
</dbReference>
<protein>
    <recommendedName>
        <fullName evidence="3">YwgA family protein</fullName>
    </recommendedName>
</protein>
<evidence type="ECO:0008006" key="3">
    <source>
        <dbReference type="Google" id="ProtNLM"/>
    </source>
</evidence>
<comment type="caution">
    <text evidence="1">The sequence shown here is derived from an EMBL/GenBank/DDBJ whole genome shotgun (WGS) entry which is preliminary data.</text>
</comment>
<keyword evidence="2" id="KW-1185">Reference proteome</keyword>
<dbReference type="RefSeq" id="WP_249098991.1">
    <property type="nucleotide sequence ID" value="NZ_JAMAST010000003.1"/>
</dbReference>
<sequence>MLEDHAKVAALIHQNGETIGRKKLQKAIYIFQKLGYPFHQIFHFHFRGPYSEELSVQLEELCDFGFLIEDRENEEQTDDPCVYRISEAGRDFLSHYKDVLPNVSRLMQCVVGQSIHFLECVTILLYFDHLSHDAAIEKVLVLEKEITSSELTRALAFIEEICRLQSIESPASR</sequence>
<accession>A0ABT0M8U8</accession>
<evidence type="ECO:0000313" key="2">
    <source>
        <dbReference type="Proteomes" id="UP001203004"/>
    </source>
</evidence>
<organism evidence="1 2">
    <name type="scientific">Sporolactobacillus mangiferae</name>
    <dbReference type="NCBI Taxonomy" id="2940498"/>
    <lineage>
        <taxon>Bacteria</taxon>
        <taxon>Bacillati</taxon>
        <taxon>Bacillota</taxon>
        <taxon>Bacilli</taxon>
        <taxon>Bacillales</taxon>
        <taxon>Sporolactobacillaceae</taxon>
        <taxon>Sporolactobacillus</taxon>
    </lineage>
</organism>
<evidence type="ECO:0000313" key="1">
    <source>
        <dbReference type="EMBL" id="MCL1631299.1"/>
    </source>
</evidence>
<proteinExistence type="predicted"/>